<evidence type="ECO:0000256" key="1">
    <source>
        <dbReference type="SAM" id="MobiDB-lite"/>
    </source>
</evidence>
<name>A0AAI8YY59_9PEZI</name>
<feature type="compositionally biased region" description="Low complexity" evidence="1">
    <location>
        <begin position="77"/>
        <end position="109"/>
    </location>
</feature>
<feature type="compositionally biased region" description="Basic and acidic residues" evidence="1">
    <location>
        <begin position="59"/>
        <end position="76"/>
    </location>
</feature>
<feature type="compositionally biased region" description="Low complexity" evidence="1">
    <location>
        <begin position="190"/>
        <end position="206"/>
    </location>
</feature>
<reference evidence="2" key="1">
    <citation type="submission" date="2023-11" db="EMBL/GenBank/DDBJ databases">
        <authorList>
            <person name="Alioto T."/>
            <person name="Alioto T."/>
            <person name="Gomez Garrido J."/>
        </authorList>
    </citation>
    <scope>NUCLEOTIDE SEQUENCE</scope>
</reference>
<feature type="compositionally biased region" description="Low complexity" evidence="1">
    <location>
        <begin position="412"/>
        <end position="430"/>
    </location>
</feature>
<feature type="compositionally biased region" description="Polar residues" evidence="1">
    <location>
        <begin position="280"/>
        <end position="300"/>
    </location>
</feature>
<organism evidence="2 3">
    <name type="scientific">Lecanosticta acicola</name>
    <dbReference type="NCBI Taxonomy" id="111012"/>
    <lineage>
        <taxon>Eukaryota</taxon>
        <taxon>Fungi</taxon>
        <taxon>Dikarya</taxon>
        <taxon>Ascomycota</taxon>
        <taxon>Pezizomycotina</taxon>
        <taxon>Dothideomycetes</taxon>
        <taxon>Dothideomycetidae</taxon>
        <taxon>Mycosphaerellales</taxon>
        <taxon>Mycosphaerellaceae</taxon>
        <taxon>Lecanosticta</taxon>
    </lineage>
</organism>
<sequence>MSQQTNSTTNSKPNGYAQQTRMLAPSAKQLPASSTAQSSKRKASSAVEGHTEMLPSKKQRTESPMKDDKPEPKCKGAETSTTSTAAAVHTARAAASKSKSAKPAASTTKQAKRKADSEEAATSKKQKQEGGTAHAISVANGKASTDEDAELASKTVDTSQRKKKIPRKGFRATPMLQIPTPSHSSEDGKSTPLSPSSTGTSTASKPVLADNPAQGNKNSASMADNTSKNITGNKRKRSVIRDDEDEEEPEPSKARRRLMPSQDDEEGENDSTPQLLPPSTRGSTDTAQPQFSKFRSSTSTDPHDPRDVYLKIAKNKFVGQPDRQDMYDLVCLGKLEVLLKSQLSAWLALNTPGADKLGVNATVVEMRATVREYCSKYPLPVQKPKAMAMPDHIKTRDLRVLGSFKKFKRARTPPTAQPAPQATAQQPSRRSQAPTTGSSRAPAASRRIANTGPPHAGSTLQPGSGFRYGGSA</sequence>
<evidence type="ECO:0000313" key="3">
    <source>
        <dbReference type="Proteomes" id="UP001296104"/>
    </source>
</evidence>
<feature type="region of interest" description="Disordered" evidence="1">
    <location>
        <begin position="1"/>
        <end position="306"/>
    </location>
</feature>
<feature type="compositionally biased region" description="Polar residues" evidence="1">
    <location>
        <begin position="1"/>
        <end position="21"/>
    </location>
</feature>
<feature type="compositionally biased region" description="Basic residues" evidence="1">
    <location>
        <begin position="161"/>
        <end position="170"/>
    </location>
</feature>
<dbReference type="Proteomes" id="UP001296104">
    <property type="component" value="Unassembled WGS sequence"/>
</dbReference>
<evidence type="ECO:0000313" key="2">
    <source>
        <dbReference type="EMBL" id="CAK4003690.1"/>
    </source>
</evidence>
<accession>A0AAI8YY59</accession>
<protein>
    <submittedName>
        <fullName evidence="2">Uncharacterized protein</fullName>
    </submittedName>
</protein>
<feature type="compositionally biased region" description="Low complexity" evidence="1">
    <location>
        <begin position="438"/>
        <end position="447"/>
    </location>
</feature>
<feature type="region of interest" description="Disordered" evidence="1">
    <location>
        <begin position="408"/>
        <end position="472"/>
    </location>
</feature>
<comment type="caution">
    <text evidence="2">The sequence shown here is derived from an EMBL/GenBank/DDBJ whole genome shotgun (WGS) entry which is preliminary data.</text>
</comment>
<keyword evidence="3" id="KW-1185">Reference proteome</keyword>
<proteinExistence type="predicted"/>
<dbReference type="AlphaFoldDB" id="A0AAI8YY59"/>
<dbReference type="EMBL" id="CAVMBE010000022">
    <property type="protein sequence ID" value="CAK4003690.1"/>
    <property type="molecule type" value="Genomic_DNA"/>
</dbReference>
<feature type="compositionally biased region" description="Polar residues" evidence="1">
    <location>
        <begin position="213"/>
        <end position="232"/>
    </location>
</feature>
<gene>
    <name evidence="2" type="ORF">LECACI_7A004243</name>
</gene>